<evidence type="ECO:0000256" key="1">
    <source>
        <dbReference type="SAM" id="MobiDB-lite"/>
    </source>
</evidence>
<evidence type="ECO:0000313" key="2">
    <source>
        <dbReference type="EMBL" id="ETN85103.1"/>
    </source>
</evidence>
<name>W2TTI8_NECAM</name>
<dbReference type="Proteomes" id="UP000053676">
    <property type="component" value="Unassembled WGS sequence"/>
</dbReference>
<proteinExistence type="predicted"/>
<gene>
    <name evidence="2" type="ORF">NECAME_06569</name>
</gene>
<accession>W2TTI8</accession>
<sequence>MRGRNLWGDGGKNWSRFVYLVAALNEVQNVVGDSEKLGIEHTAGKRTPRHGNNYEEKNFE</sequence>
<feature type="region of interest" description="Disordered" evidence="1">
    <location>
        <begin position="39"/>
        <end position="60"/>
    </location>
</feature>
<dbReference type="KEGG" id="nai:NECAME_06569"/>
<evidence type="ECO:0000313" key="3">
    <source>
        <dbReference type="Proteomes" id="UP000053676"/>
    </source>
</evidence>
<reference evidence="3" key="1">
    <citation type="journal article" date="2014" name="Nat. Genet.">
        <title>Genome of the human hookworm Necator americanus.</title>
        <authorList>
            <person name="Tang Y.T."/>
            <person name="Gao X."/>
            <person name="Rosa B.A."/>
            <person name="Abubucker S."/>
            <person name="Hallsworth-Pepin K."/>
            <person name="Martin J."/>
            <person name="Tyagi R."/>
            <person name="Heizer E."/>
            <person name="Zhang X."/>
            <person name="Bhonagiri-Palsikar V."/>
            <person name="Minx P."/>
            <person name="Warren W.C."/>
            <person name="Wang Q."/>
            <person name="Zhan B."/>
            <person name="Hotez P.J."/>
            <person name="Sternberg P.W."/>
            <person name="Dougall A."/>
            <person name="Gaze S.T."/>
            <person name="Mulvenna J."/>
            <person name="Sotillo J."/>
            <person name="Ranganathan S."/>
            <person name="Rabelo E.M."/>
            <person name="Wilson R.K."/>
            <person name="Felgner P.L."/>
            <person name="Bethony J."/>
            <person name="Hawdon J.M."/>
            <person name="Gasser R.B."/>
            <person name="Loukas A."/>
            <person name="Mitreva M."/>
        </authorList>
    </citation>
    <scope>NUCLEOTIDE SEQUENCE [LARGE SCALE GENOMIC DNA]</scope>
</reference>
<dbReference type="EMBL" id="KI657808">
    <property type="protein sequence ID" value="ETN85103.1"/>
    <property type="molecule type" value="Genomic_DNA"/>
</dbReference>
<dbReference type="AlphaFoldDB" id="W2TTI8"/>
<protein>
    <submittedName>
        <fullName evidence="2">Uncharacterized protein</fullName>
    </submittedName>
</protein>
<keyword evidence="3" id="KW-1185">Reference proteome</keyword>
<organism evidence="2 3">
    <name type="scientific">Necator americanus</name>
    <name type="common">Human hookworm</name>
    <dbReference type="NCBI Taxonomy" id="51031"/>
    <lineage>
        <taxon>Eukaryota</taxon>
        <taxon>Metazoa</taxon>
        <taxon>Ecdysozoa</taxon>
        <taxon>Nematoda</taxon>
        <taxon>Chromadorea</taxon>
        <taxon>Rhabditida</taxon>
        <taxon>Rhabditina</taxon>
        <taxon>Rhabditomorpha</taxon>
        <taxon>Strongyloidea</taxon>
        <taxon>Ancylostomatidae</taxon>
        <taxon>Bunostominae</taxon>
        <taxon>Necator</taxon>
    </lineage>
</organism>